<dbReference type="Gene3D" id="2.40.420.20">
    <property type="match status" value="1"/>
</dbReference>
<dbReference type="EMBL" id="CP007243">
    <property type="protein sequence ID" value="AIA31454.1"/>
    <property type="molecule type" value="Genomic_DNA"/>
</dbReference>
<dbReference type="Proteomes" id="UP000027059">
    <property type="component" value="Chromosome"/>
</dbReference>
<dbReference type="PANTHER" id="PTHR30469">
    <property type="entry name" value="MULTIDRUG RESISTANCE PROTEIN MDTA"/>
    <property type="match status" value="1"/>
</dbReference>
<dbReference type="RefSeq" id="WP_038504475.1">
    <property type="nucleotide sequence ID" value="NZ_CP007243.1"/>
</dbReference>
<evidence type="ECO:0000256" key="2">
    <source>
        <dbReference type="SAM" id="SignalP"/>
    </source>
</evidence>
<dbReference type="InterPro" id="IPR058637">
    <property type="entry name" value="YknX-like_C"/>
</dbReference>
<keyword evidence="2" id="KW-0732">Signal</keyword>
<proteinExistence type="inferred from homology"/>
<name>A0A059XS78_9BACT</name>
<dbReference type="GO" id="GO:1990281">
    <property type="term" value="C:efflux pump complex"/>
    <property type="evidence" value="ECO:0007669"/>
    <property type="project" value="TreeGrafter"/>
</dbReference>
<reference evidence="6 7" key="2">
    <citation type="journal article" date="2015" name="Biomed. Res. Int.">
        <title>Effects of Arsenite Resistance on the Growth and Functional Gene Expression of Leptospirillum ferriphilum and Acidithiobacillus thiooxidans in Pure Culture and Coculture.</title>
        <authorList>
            <person name="Jiang H."/>
            <person name="Liang Y."/>
            <person name="Yin H."/>
            <person name="Xiao Y."/>
            <person name="Guo X."/>
            <person name="Xu Y."/>
            <person name="Hu Q."/>
            <person name="Liu H."/>
            <person name="Liu X."/>
        </authorList>
    </citation>
    <scope>NUCLEOTIDE SEQUENCE [LARGE SCALE GENOMIC DNA]</scope>
    <source>
        <strain evidence="6 7">YSK</strain>
    </source>
</reference>
<gene>
    <name evidence="6" type="ORF">Y981_01950</name>
</gene>
<organism evidence="6 7">
    <name type="scientific">Leptospirillum ferriphilum YSK</name>
    <dbReference type="NCBI Taxonomy" id="1441628"/>
    <lineage>
        <taxon>Bacteria</taxon>
        <taxon>Pseudomonadati</taxon>
        <taxon>Nitrospirota</taxon>
        <taxon>Nitrospiria</taxon>
        <taxon>Nitrospirales</taxon>
        <taxon>Nitrospiraceae</taxon>
        <taxon>Leptospirillum</taxon>
    </lineage>
</organism>
<dbReference type="AlphaFoldDB" id="A0A059XS78"/>
<feature type="domain" description="CusB-like beta-barrel" evidence="3">
    <location>
        <begin position="199"/>
        <end position="269"/>
    </location>
</feature>
<feature type="chain" id="PRO_5001584342" evidence="2">
    <location>
        <begin position="24"/>
        <end position="349"/>
    </location>
</feature>
<dbReference type="NCBIfam" id="TIGR01730">
    <property type="entry name" value="RND_mfp"/>
    <property type="match status" value="1"/>
</dbReference>
<evidence type="ECO:0000313" key="6">
    <source>
        <dbReference type="EMBL" id="AIA31454.1"/>
    </source>
</evidence>
<feature type="domain" description="CzcB-like barrel-sandwich hybrid" evidence="4">
    <location>
        <begin position="67"/>
        <end position="186"/>
    </location>
</feature>
<dbReference type="GO" id="GO:0015562">
    <property type="term" value="F:efflux transmembrane transporter activity"/>
    <property type="evidence" value="ECO:0007669"/>
    <property type="project" value="TreeGrafter"/>
</dbReference>
<evidence type="ECO:0000259" key="3">
    <source>
        <dbReference type="Pfam" id="PF25954"/>
    </source>
</evidence>
<sequence>MLPSIRWFPFGIALSLMAGGLFACHQSGGEKRPSAQLPVSVDAIVIQPTGGQREGQVSAVVRARHEALIKSRVSGRVLSIPVALGQVVRKGEVLVRLSSGSQEAAVQAADATLQEARKNFDRIDALFQSSSATRAELDSAKKELDVALAQDQRAHSILGWSEIRAPFPGRISQKRVRVGDTVVPGTPLIAVLESGALEVKANLPSSWAGRVQPGQRATLEIGFPPRHVPVTIREIAAGTDPLSHTVRIRGNLSGADARGLRAGMFGTLSVPIGTENRILVPRSAVLDQDGLKEVFVVEGGKSYLQYVKTGKEDADRVEILSGLSGGETVVIHSDGRLENGTPVRVKGAA</sequence>
<dbReference type="SUPFAM" id="SSF111369">
    <property type="entry name" value="HlyD-like secretion proteins"/>
    <property type="match status" value="1"/>
</dbReference>
<evidence type="ECO:0000313" key="7">
    <source>
        <dbReference type="Proteomes" id="UP000027059"/>
    </source>
</evidence>
<accession>A0A059XS78</accession>
<dbReference type="PROSITE" id="PS51257">
    <property type="entry name" value="PROKAR_LIPOPROTEIN"/>
    <property type="match status" value="1"/>
</dbReference>
<dbReference type="HOGENOM" id="CLU_018816_1_4_0"/>
<dbReference type="Pfam" id="PF25973">
    <property type="entry name" value="BSH_CzcB"/>
    <property type="match status" value="1"/>
</dbReference>
<dbReference type="InterPro" id="IPR006143">
    <property type="entry name" value="RND_pump_MFP"/>
</dbReference>
<reference evidence="7" key="1">
    <citation type="submission" date="2014-02" db="EMBL/GenBank/DDBJ databases">
        <title>Complete genome sequence and comparative genomic analysis of the nitrogen-fixing bacterium Leptospirillum ferriphilum YSK.</title>
        <authorList>
            <person name="Guo X."/>
            <person name="Yin H."/>
            <person name="Liang Y."/>
            <person name="Hu Q."/>
            <person name="Ma L."/>
            <person name="Xiao Y."/>
            <person name="Zhang X."/>
            <person name="Qiu G."/>
            <person name="Liu X."/>
        </authorList>
    </citation>
    <scope>NUCLEOTIDE SEQUENCE [LARGE SCALE GENOMIC DNA]</scope>
    <source>
        <strain evidence="7">YSK</strain>
    </source>
</reference>
<feature type="domain" description="YknX-like C-terminal permuted SH3-like" evidence="5">
    <location>
        <begin position="279"/>
        <end position="345"/>
    </location>
</feature>
<dbReference type="Pfam" id="PF25954">
    <property type="entry name" value="Beta-barrel_RND_2"/>
    <property type="match status" value="1"/>
</dbReference>
<dbReference type="Gene3D" id="2.40.50.100">
    <property type="match status" value="1"/>
</dbReference>
<dbReference type="KEGG" id="lfp:Y981_01950"/>
<dbReference type="Gene3D" id="2.40.30.170">
    <property type="match status" value="1"/>
</dbReference>
<feature type="signal peptide" evidence="2">
    <location>
        <begin position="1"/>
        <end position="23"/>
    </location>
</feature>
<dbReference type="InterPro" id="IPR058792">
    <property type="entry name" value="Beta-barrel_RND_2"/>
</dbReference>
<dbReference type="OrthoDB" id="176710at2"/>
<dbReference type="PANTHER" id="PTHR30469:SF38">
    <property type="entry name" value="HLYD FAMILY SECRETION PROTEIN"/>
    <property type="match status" value="1"/>
</dbReference>
<dbReference type="Gene3D" id="1.10.287.470">
    <property type="entry name" value="Helix hairpin bin"/>
    <property type="match status" value="1"/>
</dbReference>
<dbReference type="InterPro" id="IPR058647">
    <property type="entry name" value="BSH_CzcB-like"/>
</dbReference>
<evidence type="ECO:0000256" key="1">
    <source>
        <dbReference type="ARBA" id="ARBA00009477"/>
    </source>
</evidence>
<protein>
    <submittedName>
        <fullName evidence="6">Uncharacterized protein</fullName>
    </submittedName>
</protein>
<evidence type="ECO:0000259" key="4">
    <source>
        <dbReference type="Pfam" id="PF25973"/>
    </source>
</evidence>
<keyword evidence="7" id="KW-1185">Reference proteome</keyword>
<evidence type="ECO:0000259" key="5">
    <source>
        <dbReference type="Pfam" id="PF25989"/>
    </source>
</evidence>
<comment type="similarity">
    <text evidence="1">Belongs to the membrane fusion protein (MFP) (TC 8.A.1) family.</text>
</comment>
<dbReference type="Pfam" id="PF25989">
    <property type="entry name" value="YknX_C"/>
    <property type="match status" value="1"/>
</dbReference>